<evidence type="ECO:0000256" key="3">
    <source>
        <dbReference type="ARBA" id="ARBA00022692"/>
    </source>
</evidence>
<evidence type="ECO:0008006" key="9">
    <source>
        <dbReference type="Google" id="ProtNLM"/>
    </source>
</evidence>
<feature type="transmembrane region" description="Helical" evidence="6">
    <location>
        <begin position="325"/>
        <end position="347"/>
    </location>
</feature>
<evidence type="ECO:0000256" key="6">
    <source>
        <dbReference type="SAM" id="Phobius"/>
    </source>
</evidence>
<dbReference type="Proteomes" id="UP001362100">
    <property type="component" value="Unassembled WGS sequence"/>
</dbReference>
<keyword evidence="4 6" id="KW-1133">Transmembrane helix</keyword>
<dbReference type="InterPro" id="IPR050833">
    <property type="entry name" value="Poly_Biosynth_Transport"/>
</dbReference>
<evidence type="ECO:0000256" key="2">
    <source>
        <dbReference type="ARBA" id="ARBA00022475"/>
    </source>
</evidence>
<feature type="transmembrane region" description="Helical" evidence="6">
    <location>
        <begin position="354"/>
        <end position="372"/>
    </location>
</feature>
<dbReference type="PANTHER" id="PTHR30250:SF11">
    <property type="entry name" value="O-ANTIGEN TRANSPORTER-RELATED"/>
    <property type="match status" value="1"/>
</dbReference>
<dbReference type="PANTHER" id="PTHR30250">
    <property type="entry name" value="PST FAMILY PREDICTED COLANIC ACID TRANSPORTER"/>
    <property type="match status" value="1"/>
</dbReference>
<gene>
    <name evidence="7" type="ORF">WH298_02490</name>
</gene>
<protein>
    <recommendedName>
        <fullName evidence="9">Polysaccharide biosynthesis protein</fullName>
    </recommendedName>
</protein>
<feature type="transmembrane region" description="Helical" evidence="6">
    <location>
        <begin position="378"/>
        <end position="396"/>
    </location>
</feature>
<organism evidence="7 8">
    <name type="scientific">Pantoea nemavictus</name>
    <dbReference type="NCBI Taxonomy" id="2726955"/>
    <lineage>
        <taxon>Bacteria</taxon>
        <taxon>Pseudomonadati</taxon>
        <taxon>Pseudomonadota</taxon>
        <taxon>Gammaproteobacteria</taxon>
        <taxon>Enterobacterales</taxon>
        <taxon>Erwiniaceae</taxon>
        <taxon>Pantoea</taxon>
    </lineage>
</organism>
<name>A0ABU8PMX7_9GAMM</name>
<feature type="transmembrane region" description="Helical" evidence="6">
    <location>
        <begin position="290"/>
        <end position="313"/>
    </location>
</feature>
<reference evidence="7 8" key="1">
    <citation type="submission" date="2023-12" db="EMBL/GenBank/DDBJ databases">
        <title>Gut-associated functions are favored during microbiome assembly across C. elegans life.</title>
        <authorList>
            <person name="Zimmermann J."/>
        </authorList>
    </citation>
    <scope>NUCLEOTIDE SEQUENCE [LARGE SCALE GENOMIC DNA]</scope>
    <source>
        <strain evidence="7 8">BIGb0393</strain>
    </source>
</reference>
<proteinExistence type="predicted"/>
<keyword evidence="8" id="KW-1185">Reference proteome</keyword>
<sequence length="409" mass="46704">MNKRIFNIALRGGTLVSRFLFVFFLAKYLEPSLLGVYGIFTATIGYALYFVGLDFYVYTTREIIKTDKRLWGGFLKNQALVSTLLYLVLFLVLVVATLSQKITVAQSIWFFAILIFEHLNQEVSRLLVAIHRQTVASMMLFLRQGFWAIAVVILMIFYPTLRTLDFVFAFWLISGIVTFSISSICLKKVGMGGWKNKIDYQWIKKGIQTSGVFLIATLALRGIQTVDRYWVQSLNGLDIVGAYVLFIGMASTLMTFLDAGVFSFSYPTLINLHQERKHKEFNQQMLKMTVSTVVITILFVLVSIIVIPYLLQWTGKAIYYEYLDIYYILIVATIFNAFGMIAHYALYARGIDRPIIYSHITSIVVFSLTSYFASKWNAVFAIPIGLTAAFIYIFLYKTLTLTIKSRSCS</sequence>
<feature type="transmembrane region" description="Helical" evidence="6">
    <location>
        <begin position="79"/>
        <end position="96"/>
    </location>
</feature>
<dbReference type="RefSeq" id="WP_180822140.1">
    <property type="nucleotide sequence ID" value="NZ_JACAWY010000001.1"/>
</dbReference>
<feature type="transmembrane region" description="Helical" evidence="6">
    <location>
        <begin position="35"/>
        <end position="58"/>
    </location>
</feature>
<feature type="transmembrane region" description="Helical" evidence="6">
    <location>
        <begin position="243"/>
        <end position="269"/>
    </location>
</feature>
<comment type="subcellular location">
    <subcellularLocation>
        <location evidence="1">Cell membrane</location>
        <topology evidence="1">Multi-pass membrane protein</topology>
    </subcellularLocation>
</comment>
<keyword evidence="3 6" id="KW-0812">Transmembrane</keyword>
<feature type="transmembrane region" description="Helical" evidence="6">
    <location>
        <begin position="206"/>
        <end position="223"/>
    </location>
</feature>
<keyword evidence="5 6" id="KW-0472">Membrane</keyword>
<evidence type="ECO:0000256" key="4">
    <source>
        <dbReference type="ARBA" id="ARBA00022989"/>
    </source>
</evidence>
<evidence type="ECO:0000313" key="7">
    <source>
        <dbReference type="EMBL" id="MEJ5044097.1"/>
    </source>
</evidence>
<evidence type="ECO:0000256" key="1">
    <source>
        <dbReference type="ARBA" id="ARBA00004651"/>
    </source>
</evidence>
<evidence type="ECO:0000256" key="5">
    <source>
        <dbReference type="ARBA" id="ARBA00023136"/>
    </source>
</evidence>
<keyword evidence="2" id="KW-1003">Cell membrane</keyword>
<accession>A0ABU8PMX7</accession>
<dbReference type="EMBL" id="JBBGZW010000001">
    <property type="protein sequence ID" value="MEJ5044097.1"/>
    <property type="molecule type" value="Genomic_DNA"/>
</dbReference>
<feature type="transmembrane region" description="Helical" evidence="6">
    <location>
        <begin position="102"/>
        <end position="119"/>
    </location>
</feature>
<feature type="transmembrane region" description="Helical" evidence="6">
    <location>
        <begin position="140"/>
        <end position="160"/>
    </location>
</feature>
<feature type="transmembrane region" description="Helical" evidence="6">
    <location>
        <begin position="166"/>
        <end position="186"/>
    </location>
</feature>
<feature type="transmembrane region" description="Helical" evidence="6">
    <location>
        <begin position="12"/>
        <end position="29"/>
    </location>
</feature>
<evidence type="ECO:0000313" key="8">
    <source>
        <dbReference type="Proteomes" id="UP001362100"/>
    </source>
</evidence>
<comment type="caution">
    <text evidence="7">The sequence shown here is derived from an EMBL/GenBank/DDBJ whole genome shotgun (WGS) entry which is preliminary data.</text>
</comment>